<dbReference type="PANTHER" id="PTHR22884">
    <property type="entry name" value="SET DOMAIN PROTEINS"/>
    <property type="match status" value="1"/>
</dbReference>
<dbReference type="GeneID" id="94335895"/>
<gene>
    <name evidence="11" type="ORF">BdWA1_001597</name>
</gene>
<evidence type="ECO:0000256" key="6">
    <source>
        <dbReference type="ARBA" id="ARBA00022691"/>
    </source>
</evidence>
<dbReference type="Gene3D" id="2.170.270.10">
    <property type="entry name" value="SET domain"/>
    <property type="match status" value="1"/>
</dbReference>
<evidence type="ECO:0000259" key="8">
    <source>
        <dbReference type="PROSITE" id="PS50280"/>
    </source>
</evidence>
<evidence type="ECO:0000313" key="12">
    <source>
        <dbReference type="Proteomes" id="UP001214638"/>
    </source>
</evidence>
<dbReference type="PROSITE" id="PS50868">
    <property type="entry name" value="POST_SET"/>
    <property type="match status" value="1"/>
</dbReference>
<dbReference type="InterPro" id="IPR046341">
    <property type="entry name" value="SET_dom_sf"/>
</dbReference>
<sequence length="952" mass="108559">MSSAEIPQSNPNPLNIKKGQANINPEFKVFIEFFKYAALERVPQEFIPELNDPNDAALKKAIDPKHLDVIFGQGTVLKADEEFKRPVNEKRLIWPLMCWICREPIHRRSEITICSGVCNRTYHDRCQNLIKGQFNHTINRILNPPSNGVEPYEYIKGEYVKLENQKRKKGQSKITKTYHPIYGNVANYDIYKPCFFCDISHVGCSFCRKFYPERDLIKCAVEFCNTFYCYPNCVNKTRVIVPDKKTLDIHIKKNGNINGLLDKFGRPMFICHAHTCWSCYDCDRYSYYWETYWRNELNKNTHRELINAWSCLRTTCRGKVETSHFAKIKRISKPEKYPELKGYKSFFQTVHSSAAIPKALITEEAYDSSEDENVDHFQKGPSNVLVKCTRCERTWCTHCVHPDTHIIPKSGKQIICHDCIHIQVSSTLSRCSEEDNNRENMMKKECIIPSIKIVNTTPKDIYNEMMSFLKEHENYHKELGAGPEFLSKPLAEGLSETSARDAIYKSNPTVTTKDRRVSSRPKDAIKLKGGQKPFEKTADELKGKFDVNTMLRRSLANMRSKEWKRLVMSCDAKTVIKLCNDFKYIVENVVTPENIKCIKGPEVNEACTCDAVCDARSCSNALKNIECNDKICKMGNVDCGNRKFKNFKGSTLTLELTKGKGVGAFATDDIQTNELVCEYVGEVITHDDFQKTLSSCSFSELDDDSQCHWYIMKVCKDVYIDSTRMGNVARFVNHSCDPNCSAVPVVVDGIYRMGVFANRTIKKGEEITYNYGFKSRGVGDGFKCYCGAANCRGIIGVQATHTNETLMVIESNKHSGSERDVLLQLTSDIASLYVPNHLPFLKPVPTPLDVLNGIWTSGDLYRYEKLMTRYDTSKANPLTASVMKKLPPNPMDEFLADNMHVVEAQRNYAKLLALGGMDLQEFHFANSKLFAVNVPWAILGLEYNDLAHKMVS</sequence>
<dbReference type="AlphaFoldDB" id="A0AAD9PKD7"/>
<dbReference type="SMART" id="SM00317">
    <property type="entry name" value="SET"/>
    <property type="match status" value="1"/>
</dbReference>
<keyword evidence="12" id="KW-1185">Reference proteome</keyword>
<feature type="domain" description="AWS" evidence="10">
    <location>
        <begin position="602"/>
        <end position="648"/>
    </location>
</feature>
<evidence type="ECO:0000259" key="10">
    <source>
        <dbReference type="PROSITE" id="PS51215"/>
    </source>
</evidence>
<keyword evidence="5" id="KW-0808">Transferase</keyword>
<reference evidence="11" key="1">
    <citation type="journal article" date="2023" name="Nat. Microbiol.">
        <title>Babesia duncani multi-omics identifies virulence factors and drug targets.</title>
        <authorList>
            <person name="Singh P."/>
            <person name="Lonardi S."/>
            <person name="Liang Q."/>
            <person name="Vydyam P."/>
            <person name="Khabirova E."/>
            <person name="Fang T."/>
            <person name="Gihaz S."/>
            <person name="Thekkiniath J."/>
            <person name="Munshi M."/>
            <person name="Abel S."/>
            <person name="Ciampossin L."/>
            <person name="Batugedara G."/>
            <person name="Gupta M."/>
            <person name="Lu X.M."/>
            <person name="Lenz T."/>
            <person name="Chakravarty S."/>
            <person name="Cornillot E."/>
            <person name="Hu Y."/>
            <person name="Ma W."/>
            <person name="Gonzalez L.M."/>
            <person name="Sanchez S."/>
            <person name="Estrada K."/>
            <person name="Sanchez-Flores A."/>
            <person name="Montero E."/>
            <person name="Harb O.S."/>
            <person name="Le Roch K.G."/>
            <person name="Mamoun C.B."/>
        </authorList>
    </citation>
    <scope>NUCLEOTIDE SEQUENCE</scope>
    <source>
        <strain evidence="11">WA1</strain>
    </source>
</reference>
<dbReference type="SUPFAM" id="SSF82199">
    <property type="entry name" value="SET domain"/>
    <property type="match status" value="1"/>
</dbReference>
<accession>A0AAD9PKD7</accession>
<dbReference type="Pfam" id="PF00856">
    <property type="entry name" value="SET"/>
    <property type="match status" value="1"/>
</dbReference>
<dbReference type="InterPro" id="IPR001214">
    <property type="entry name" value="SET_dom"/>
</dbReference>
<comment type="subcellular location">
    <subcellularLocation>
        <location evidence="2">Chromosome</location>
    </subcellularLocation>
    <subcellularLocation>
        <location evidence="1">Nucleus</location>
    </subcellularLocation>
</comment>
<evidence type="ECO:0000259" key="9">
    <source>
        <dbReference type="PROSITE" id="PS50868"/>
    </source>
</evidence>
<dbReference type="KEGG" id="bdw:94335895"/>
<dbReference type="GO" id="GO:0005634">
    <property type="term" value="C:nucleus"/>
    <property type="evidence" value="ECO:0007669"/>
    <property type="project" value="UniProtKB-SubCell"/>
</dbReference>
<keyword evidence="3" id="KW-0158">Chromosome</keyword>
<dbReference type="Proteomes" id="UP001214638">
    <property type="component" value="Unassembled WGS sequence"/>
</dbReference>
<evidence type="ECO:0000256" key="1">
    <source>
        <dbReference type="ARBA" id="ARBA00004123"/>
    </source>
</evidence>
<dbReference type="GO" id="GO:0005694">
    <property type="term" value="C:chromosome"/>
    <property type="evidence" value="ECO:0007669"/>
    <property type="project" value="UniProtKB-SubCell"/>
</dbReference>
<dbReference type="GO" id="GO:0032259">
    <property type="term" value="P:methylation"/>
    <property type="evidence" value="ECO:0007669"/>
    <property type="project" value="UniProtKB-KW"/>
</dbReference>
<keyword evidence="7" id="KW-0539">Nucleus</keyword>
<dbReference type="PROSITE" id="PS51215">
    <property type="entry name" value="AWS"/>
    <property type="match status" value="1"/>
</dbReference>
<evidence type="ECO:0000313" key="11">
    <source>
        <dbReference type="EMBL" id="KAK2196354.1"/>
    </source>
</evidence>
<keyword evidence="6" id="KW-0949">S-adenosyl-L-methionine</keyword>
<evidence type="ECO:0000256" key="3">
    <source>
        <dbReference type="ARBA" id="ARBA00022454"/>
    </source>
</evidence>
<dbReference type="InterPro" id="IPR003616">
    <property type="entry name" value="Post-SET_dom"/>
</dbReference>
<evidence type="ECO:0000256" key="5">
    <source>
        <dbReference type="ARBA" id="ARBA00022679"/>
    </source>
</evidence>
<evidence type="ECO:0000256" key="7">
    <source>
        <dbReference type="ARBA" id="ARBA00023242"/>
    </source>
</evidence>
<feature type="domain" description="Post-SET" evidence="9">
    <location>
        <begin position="780"/>
        <end position="796"/>
    </location>
</feature>
<comment type="caution">
    <text evidence="11">The sequence shown here is derived from an EMBL/GenBank/DDBJ whole genome shotgun (WGS) entry which is preliminary data.</text>
</comment>
<name>A0AAD9PKD7_9APIC</name>
<keyword evidence="4" id="KW-0489">Methyltransferase</keyword>
<dbReference type="SMART" id="SM00508">
    <property type="entry name" value="PostSET"/>
    <property type="match status" value="1"/>
</dbReference>
<dbReference type="RefSeq" id="XP_067803196.1">
    <property type="nucleotide sequence ID" value="XM_067946632.1"/>
</dbReference>
<dbReference type="GO" id="GO:0042054">
    <property type="term" value="F:histone methyltransferase activity"/>
    <property type="evidence" value="ECO:0007669"/>
    <property type="project" value="InterPro"/>
</dbReference>
<dbReference type="InterPro" id="IPR050777">
    <property type="entry name" value="SET2_Histone-Lys_MeTrsfase"/>
</dbReference>
<feature type="domain" description="SET" evidence="8">
    <location>
        <begin position="650"/>
        <end position="772"/>
    </location>
</feature>
<evidence type="ECO:0000256" key="2">
    <source>
        <dbReference type="ARBA" id="ARBA00004286"/>
    </source>
</evidence>
<proteinExistence type="predicted"/>
<organism evidence="11 12">
    <name type="scientific">Babesia duncani</name>
    <dbReference type="NCBI Taxonomy" id="323732"/>
    <lineage>
        <taxon>Eukaryota</taxon>
        <taxon>Sar</taxon>
        <taxon>Alveolata</taxon>
        <taxon>Apicomplexa</taxon>
        <taxon>Aconoidasida</taxon>
        <taxon>Piroplasmida</taxon>
        <taxon>Babesiidae</taxon>
        <taxon>Babesia</taxon>
    </lineage>
</organism>
<dbReference type="EMBL" id="JALLKP010000002">
    <property type="protein sequence ID" value="KAK2196354.1"/>
    <property type="molecule type" value="Genomic_DNA"/>
</dbReference>
<dbReference type="PROSITE" id="PS50280">
    <property type="entry name" value="SET"/>
    <property type="match status" value="1"/>
</dbReference>
<dbReference type="InterPro" id="IPR006560">
    <property type="entry name" value="AWS_dom"/>
</dbReference>
<evidence type="ECO:0000256" key="4">
    <source>
        <dbReference type="ARBA" id="ARBA00022603"/>
    </source>
</evidence>
<protein>
    <submittedName>
        <fullName evidence="11">Bifunctional SET domain/SET domain superfamily/AWS domain/Post-SET domain</fullName>
    </submittedName>
</protein>